<sequence length="157" mass="17385">MHLRRRERQQQGREVGERRTELFLFHRTRSLVREPVLCFRDLEPPVQCIGPAYMANRAARHGTGMGAARHYAVRWLSLAVLCSAAVPTSRSWHGSMGDQPCRAVEHGSPACPRRSEVAPPAPSSPRRQVLRDSPAGGRAATAAAACARVGKQRWGRE</sequence>
<dbReference type="AlphaFoldDB" id="A0A4U6VGC9"/>
<organism evidence="2 3">
    <name type="scientific">Setaria viridis</name>
    <name type="common">Green bristlegrass</name>
    <name type="synonym">Setaria italica subsp. viridis</name>
    <dbReference type="NCBI Taxonomy" id="4556"/>
    <lineage>
        <taxon>Eukaryota</taxon>
        <taxon>Viridiplantae</taxon>
        <taxon>Streptophyta</taxon>
        <taxon>Embryophyta</taxon>
        <taxon>Tracheophyta</taxon>
        <taxon>Spermatophyta</taxon>
        <taxon>Magnoliopsida</taxon>
        <taxon>Liliopsida</taxon>
        <taxon>Poales</taxon>
        <taxon>Poaceae</taxon>
        <taxon>PACMAD clade</taxon>
        <taxon>Panicoideae</taxon>
        <taxon>Panicodae</taxon>
        <taxon>Paniceae</taxon>
        <taxon>Cenchrinae</taxon>
        <taxon>Setaria</taxon>
    </lineage>
</organism>
<reference evidence="2" key="1">
    <citation type="submission" date="2019-03" db="EMBL/GenBank/DDBJ databases">
        <title>WGS assembly of Setaria viridis.</title>
        <authorList>
            <person name="Huang P."/>
            <person name="Jenkins J."/>
            <person name="Grimwood J."/>
            <person name="Barry K."/>
            <person name="Healey A."/>
            <person name="Mamidi S."/>
            <person name="Sreedasyam A."/>
            <person name="Shu S."/>
            <person name="Feldman M."/>
            <person name="Wu J."/>
            <person name="Yu Y."/>
            <person name="Chen C."/>
            <person name="Johnson J."/>
            <person name="Rokhsar D."/>
            <person name="Baxter I."/>
            <person name="Schmutz J."/>
            <person name="Brutnell T."/>
            <person name="Kellogg E."/>
        </authorList>
    </citation>
    <scope>NUCLEOTIDE SEQUENCE [LARGE SCALE GENOMIC DNA]</scope>
</reference>
<dbReference type="EMBL" id="CM016554">
    <property type="protein sequence ID" value="TKW27484.1"/>
    <property type="molecule type" value="Genomic_DNA"/>
</dbReference>
<keyword evidence="3" id="KW-1185">Reference proteome</keyword>
<dbReference type="Proteomes" id="UP000298652">
    <property type="component" value="Chromosome 3"/>
</dbReference>
<proteinExistence type="predicted"/>
<name>A0A4U6VGC9_SETVI</name>
<evidence type="ECO:0000313" key="2">
    <source>
        <dbReference type="EMBL" id="TKW27484.1"/>
    </source>
</evidence>
<evidence type="ECO:0000256" key="1">
    <source>
        <dbReference type="SAM" id="MobiDB-lite"/>
    </source>
</evidence>
<gene>
    <name evidence="2" type="ORF">SEVIR_3G260200v2</name>
</gene>
<accession>A0A4U6VGC9</accession>
<dbReference type="Gramene" id="TKW27484">
    <property type="protein sequence ID" value="TKW27484"/>
    <property type="gene ID" value="SEVIR_3G260200v2"/>
</dbReference>
<evidence type="ECO:0000313" key="3">
    <source>
        <dbReference type="Proteomes" id="UP000298652"/>
    </source>
</evidence>
<protein>
    <submittedName>
        <fullName evidence="2">Uncharacterized protein</fullName>
    </submittedName>
</protein>
<feature type="region of interest" description="Disordered" evidence="1">
    <location>
        <begin position="93"/>
        <end position="142"/>
    </location>
</feature>